<accession>A0A1C6TWR1</accession>
<evidence type="ECO:0000256" key="1">
    <source>
        <dbReference type="SAM" id="Phobius"/>
    </source>
</evidence>
<evidence type="ECO:0000313" key="3">
    <source>
        <dbReference type="Proteomes" id="UP000198937"/>
    </source>
</evidence>
<dbReference type="EMBL" id="FMIA01000002">
    <property type="protein sequence ID" value="SCL46215.1"/>
    <property type="molecule type" value="Genomic_DNA"/>
</dbReference>
<keyword evidence="3" id="KW-1185">Reference proteome</keyword>
<sequence length="64" mass="7430">MFTLVAMAILYVFGFVFLYGVIRVAVRHAMEDLDARRAEAHRMDRAVTAHERNFIRENEFLANG</sequence>
<keyword evidence="1" id="KW-0812">Transmembrane</keyword>
<dbReference type="OrthoDB" id="3403670at2"/>
<feature type="transmembrane region" description="Helical" evidence="1">
    <location>
        <begin position="6"/>
        <end position="26"/>
    </location>
</feature>
<dbReference type="RefSeq" id="WP_091432607.1">
    <property type="nucleotide sequence ID" value="NZ_BMMJ01000003.1"/>
</dbReference>
<reference evidence="2 3" key="1">
    <citation type="submission" date="2016-06" db="EMBL/GenBank/DDBJ databases">
        <authorList>
            <person name="Kjaerup R.B."/>
            <person name="Dalgaard T.S."/>
            <person name="Juul-Madsen H.R."/>
        </authorList>
    </citation>
    <scope>NUCLEOTIDE SEQUENCE [LARGE SCALE GENOMIC DNA]</scope>
    <source>
        <strain evidence="2 3">DSM 45577</strain>
    </source>
</reference>
<name>A0A1C6TWR1_9ACTN</name>
<organism evidence="2 3">
    <name type="scientific">Micromonospora yangpuensis</name>
    <dbReference type="NCBI Taxonomy" id="683228"/>
    <lineage>
        <taxon>Bacteria</taxon>
        <taxon>Bacillati</taxon>
        <taxon>Actinomycetota</taxon>
        <taxon>Actinomycetes</taxon>
        <taxon>Micromonosporales</taxon>
        <taxon>Micromonosporaceae</taxon>
        <taxon>Micromonospora</taxon>
    </lineage>
</organism>
<evidence type="ECO:0000313" key="2">
    <source>
        <dbReference type="EMBL" id="SCL46215.1"/>
    </source>
</evidence>
<dbReference type="STRING" id="683228.GA0070617_0189"/>
<keyword evidence="1" id="KW-1133">Transmembrane helix</keyword>
<dbReference type="AlphaFoldDB" id="A0A1C6TWR1"/>
<protein>
    <submittedName>
        <fullName evidence="2">Uncharacterized protein</fullName>
    </submittedName>
</protein>
<keyword evidence="1" id="KW-0472">Membrane</keyword>
<proteinExistence type="predicted"/>
<gene>
    <name evidence="2" type="ORF">GA0070617_0189</name>
</gene>
<dbReference type="Proteomes" id="UP000198937">
    <property type="component" value="Unassembled WGS sequence"/>
</dbReference>